<proteinExistence type="predicted"/>
<sequence length="119" mass="13380">MTGALAWQVTQLNKKGIVLCFRGKFARGICPGSSLCCLASLCLHPLPFLHPCLGYALLCYKARAFLCPTIKEVVYKGASINQHHSNILVAECDSIGNLRYFLPYQVTTYHIRFYLDSRH</sequence>
<keyword evidence="2" id="KW-1185">Reference proteome</keyword>
<evidence type="ECO:0000313" key="1">
    <source>
        <dbReference type="EMBL" id="CAI0473436.1"/>
    </source>
</evidence>
<dbReference type="EMBL" id="CAMGYJ010000009">
    <property type="protein sequence ID" value="CAI0473436.1"/>
    <property type="molecule type" value="Genomic_DNA"/>
</dbReference>
<accession>A0AAV0PT59</accession>
<evidence type="ECO:0000313" key="2">
    <source>
        <dbReference type="Proteomes" id="UP001154282"/>
    </source>
</evidence>
<gene>
    <name evidence="1" type="ORF">LITE_LOCUS39636</name>
</gene>
<name>A0AAV0PT59_9ROSI</name>
<comment type="caution">
    <text evidence="1">The sequence shown here is derived from an EMBL/GenBank/DDBJ whole genome shotgun (WGS) entry which is preliminary data.</text>
</comment>
<protein>
    <submittedName>
        <fullName evidence="1">Uncharacterized protein</fullName>
    </submittedName>
</protein>
<organism evidence="1 2">
    <name type="scientific">Linum tenue</name>
    <dbReference type="NCBI Taxonomy" id="586396"/>
    <lineage>
        <taxon>Eukaryota</taxon>
        <taxon>Viridiplantae</taxon>
        <taxon>Streptophyta</taxon>
        <taxon>Embryophyta</taxon>
        <taxon>Tracheophyta</taxon>
        <taxon>Spermatophyta</taxon>
        <taxon>Magnoliopsida</taxon>
        <taxon>eudicotyledons</taxon>
        <taxon>Gunneridae</taxon>
        <taxon>Pentapetalae</taxon>
        <taxon>rosids</taxon>
        <taxon>fabids</taxon>
        <taxon>Malpighiales</taxon>
        <taxon>Linaceae</taxon>
        <taxon>Linum</taxon>
    </lineage>
</organism>
<dbReference type="AlphaFoldDB" id="A0AAV0PT59"/>
<dbReference type="Proteomes" id="UP001154282">
    <property type="component" value="Unassembled WGS sequence"/>
</dbReference>
<reference evidence="1" key="1">
    <citation type="submission" date="2022-08" db="EMBL/GenBank/DDBJ databases">
        <authorList>
            <person name="Gutierrez-Valencia J."/>
        </authorList>
    </citation>
    <scope>NUCLEOTIDE SEQUENCE</scope>
</reference>